<dbReference type="RefSeq" id="WP_151423912.1">
    <property type="nucleotide sequence ID" value="NZ_WBJX01000003.1"/>
</dbReference>
<dbReference type="Pfam" id="PF01593">
    <property type="entry name" value="Amino_oxidase"/>
    <property type="match status" value="1"/>
</dbReference>
<evidence type="ECO:0000259" key="1">
    <source>
        <dbReference type="Pfam" id="PF01593"/>
    </source>
</evidence>
<name>A0A7J5B1E0_9MICO</name>
<dbReference type="AlphaFoldDB" id="A0A7J5B1E0"/>
<evidence type="ECO:0000313" key="3">
    <source>
        <dbReference type="Proteomes" id="UP000490386"/>
    </source>
</evidence>
<dbReference type="Gene3D" id="3.90.660.20">
    <property type="entry name" value="Protoporphyrinogen oxidase, mitochondrial, domain 2"/>
    <property type="match status" value="1"/>
</dbReference>
<dbReference type="OrthoDB" id="3450553at2"/>
<organism evidence="2 3">
    <name type="scientific">Pseudoclavibacter terrae</name>
    <dbReference type="NCBI Taxonomy" id="1530195"/>
    <lineage>
        <taxon>Bacteria</taxon>
        <taxon>Bacillati</taxon>
        <taxon>Actinomycetota</taxon>
        <taxon>Actinomycetes</taxon>
        <taxon>Micrococcales</taxon>
        <taxon>Microbacteriaceae</taxon>
        <taxon>Pseudoclavibacter</taxon>
    </lineage>
</organism>
<dbReference type="Gene3D" id="1.10.3110.10">
    <property type="entry name" value="protoporphyrinogen ix oxidase, domain 3"/>
    <property type="match status" value="1"/>
</dbReference>
<dbReference type="PANTHER" id="PTHR42923:SF3">
    <property type="entry name" value="PROTOPORPHYRINOGEN OXIDASE"/>
    <property type="match status" value="1"/>
</dbReference>
<accession>A0A7J5B1E0</accession>
<dbReference type="InterPro" id="IPR002937">
    <property type="entry name" value="Amino_oxidase"/>
</dbReference>
<gene>
    <name evidence="2" type="ORF">F8O03_11120</name>
</gene>
<dbReference type="InterPro" id="IPR036188">
    <property type="entry name" value="FAD/NAD-bd_sf"/>
</dbReference>
<reference evidence="2 3" key="1">
    <citation type="submission" date="2019-09" db="EMBL/GenBank/DDBJ databases">
        <title>Phylogeny of genus Pseudoclavibacter and closely related genus.</title>
        <authorList>
            <person name="Li Y."/>
        </authorList>
    </citation>
    <scope>NUCLEOTIDE SEQUENCE [LARGE SCALE GENOMIC DNA]</scope>
    <source>
        <strain evidence="2 3">THG-MD12</strain>
    </source>
</reference>
<sequence>MNQPHPEQPELLVIGGGIAGMLAARRAASRGVRVLLVEAGDQLGGMIRRAQLGDLPIDIGAEAFATKGGAFAALLQELGMLDDVAEPRALGSWVVTDGTAAPMPAGGLLGIPGDASLLDAEARSAVHAAVGDAGIAELERDRLLPPEIGADARDLEALVLARMGPIVLGRLVAPVTRGVYSLDPSDLDHRVLVPGLADRLLEHGSLAGAVAALRKSAPPGAAVRTVAGGMHRVVALLERELAELGVEVRLGTRVVAVRESAGPSSGDESWSVELDDGASMLAQRILSTVAVPTSEPASEGERAVPAEVVALLVRAPQLDARPRGTGVLVGDPSASIRAKALTHVTAKWAWQETAAGAGMHVLRLSYGPEVSGGAEPLTDGLDDDELLDLACADAARLLGTAIAADDVVAMARQVWRLPAPAARLGRAETLRGARSAAEASVGLALAGTWIDGTGLASVVPGVLRAVDGLFPADAQA</sequence>
<protein>
    <submittedName>
        <fullName evidence="2">NAD(P)-binding protein</fullName>
    </submittedName>
</protein>
<evidence type="ECO:0000313" key="2">
    <source>
        <dbReference type="EMBL" id="KAB1637743.1"/>
    </source>
</evidence>
<dbReference type="PANTHER" id="PTHR42923">
    <property type="entry name" value="PROTOPORPHYRINOGEN OXIDASE"/>
    <property type="match status" value="1"/>
</dbReference>
<keyword evidence="3" id="KW-1185">Reference proteome</keyword>
<dbReference type="EMBL" id="WBJX01000003">
    <property type="protein sequence ID" value="KAB1637743.1"/>
    <property type="molecule type" value="Genomic_DNA"/>
</dbReference>
<feature type="domain" description="Amine oxidase" evidence="1">
    <location>
        <begin position="18"/>
        <end position="464"/>
    </location>
</feature>
<proteinExistence type="predicted"/>
<dbReference type="Gene3D" id="3.50.50.60">
    <property type="entry name" value="FAD/NAD(P)-binding domain"/>
    <property type="match status" value="1"/>
</dbReference>
<dbReference type="InterPro" id="IPR050464">
    <property type="entry name" value="Zeta_carotene_desat/Oxidored"/>
</dbReference>
<dbReference type="SUPFAM" id="SSF54373">
    <property type="entry name" value="FAD-linked reductases, C-terminal domain"/>
    <property type="match status" value="1"/>
</dbReference>
<dbReference type="GO" id="GO:0016491">
    <property type="term" value="F:oxidoreductase activity"/>
    <property type="evidence" value="ECO:0007669"/>
    <property type="project" value="InterPro"/>
</dbReference>
<dbReference type="Proteomes" id="UP000490386">
    <property type="component" value="Unassembled WGS sequence"/>
</dbReference>
<comment type="caution">
    <text evidence="2">The sequence shown here is derived from an EMBL/GenBank/DDBJ whole genome shotgun (WGS) entry which is preliminary data.</text>
</comment>
<dbReference type="SUPFAM" id="SSF51905">
    <property type="entry name" value="FAD/NAD(P)-binding domain"/>
    <property type="match status" value="1"/>
</dbReference>